<evidence type="ECO:0000256" key="3">
    <source>
        <dbReference type="ARBA" id="ARBA00022840"/>
    </source>
</evidence>
<evidence type="ECO:0000313" key="5">
    <source>
        <dbReference type="EMBL" id="QCD79502.1"/>
    </source>
</evidence>
<dbReference type="EMBL" id="CP039345">
    <property type="protein sequence ID" value="QCD79502.1"/>
    <property type="molecule type" value="Genomic_DNA"/>
</dbReference>
<protein>
    <submittedName>
        <fullName evidence="5">Molecular chaperone HtpG</fullName>
    </submittedName>
</protein>
<keyword evidence="2" id="KW-0547">Nucleotide-binding</keyword>
<evidence type="ECO:0000256" key="1">
    <source>
        <dbReference type="ARBA" id="ARBA00008239"/>
    </source>
</evidence>
<comment type="similarity">
    <text evidence="1">Belongs to the heat shock protein 90 family.</text>
</comment>
<dbReference type="PRINTS" id="PR00775">
    <property type="entry name" value="HEATSHOCK90"/>
</dbReference>
<dbReference type="GO" id="GO:0051082">
    <property type="term" value="F:unfolded protein binding"/>
    <property type="evidence" value="ECO:0007669"/>
    <property type="project" value="InterPro"/>
</dbReference>
<dbReference type="PROSITE" id="PS00298">
    <property type="entry name" value="HSP90"/>
    <property type="match status" value="1"/>
</dbReference>
<evidence type="ECO:0000313" key="6">
    <source>
        <dbReference type="Proteomes" id="UP000501690"/>
    </source>
</evidence>
<dbReference type="InterPro" id="IPR019805">
    <property type="entry name" value="Heat_shock_protein_90_CS"/>
</dbReference>
<keyword evidence="3" id="KW-0067">ATP-binding</keyword>
<evidence type="ECO:0000256" key="4">
    <source>
        <dbReference type="ARBA" id="ARBA00023186"/>
    </source>
</evidence>
<sequence length="382" mass="44206">MANDEMLVLKGDMSLTLRQMNKTFYSNKEIFLRELINNASDALDKIQFESHTNRNILDDGLIRLVPHKANKTLSIIDIGIGMTRADLAYNLGLGFYSAYLVADKVIVTSKHNDHDQYIWESQPSASFIVTKDINAQQPSRGTNITLFLKDNQLEYLEEITIKDLIIKNCQHISYSIYLGNEKTKDDWQLINIWLHNQERDNKFVAQRPVNHITDDLVFSILSKLPLKSLKRFGCVRRSWTLLFENSHVMNLIRNNFIRNHQSYYDDTHLFLNLTPLYQNHYKSSLFSISETTTFYISILVEVGKKETWTKLFIFGPIQYIAFPIGTRNMGNILFQTHDDDLAWFDLSTHTIQKLGVNVLPSGTPLAVRRHAFMFSSNFIVVA</sequence>
<dbReference type="GO" id="GO:0140662">
    <property type="term" value="F:ATP-dependent protein folding chaperone"/>
    <property type="evidence" value="ECO:0007669"/>
    <property type="project" value="InterPro"/>
</dbReference>
<gene>
    <name evidence="5" type="ORF">DEO72_LG1g3144</name>
</gene>
<evidence type="ECO:0000256" key="2">
    <source>
        <dbReference type="ARBA" id="ARBA00022741"/>
    </source>
</evidence>
<keyword evidence="4" id="KW-0143">Chaperone</keyword>
<dbReference type="SUPFAM" id="SSF55874">
    <property type="entry name" value="ATPase domain of HSP90 chaperone/DNA topoisomerase II/histidine kinase"/>
    <property type="match status" value="1"/>
</dbReference>
<dbReference type="InterPro" id="IPR036890">
    <property type="entry name" value="HATPase_C_sf"/>
</dbReference>
<dbReference type="PANTHER" id="PTHR11528">
    <property type="entry name" value="HEAT SHOCK PROTEIN 90 FAMILY MEMBER"/>
    <property type="match status" value="1"/>
</dbReference>
<dbReference type="GO" id="GO:0005524">
    <property type="term" value="F:ATP binding"/>
    <property type="evidence" value="ECO:0007669"/>
    <property type="project" value="UniProtKB-KW"/>
</dbReference>
<dbReference type="GO" id="GO:0016887">
    <property type="term" value="F:ATP hydrolysis activity"/>
    <property type="evidence" value="ECO:0007669"/>
    <property type="project" value="InterPro"/>
</dbReference>
<keyword evidence="6" id="KW-1185">Reference proteome</keyword>
<dbReference type="InterPro" id="IPR036047">
    <property type="entry name" value="F-box-like_dom_sf"/>
</dbReference>
<proteinExistence type="inferred from homology"/>
<accession>A0A4D6KPL6</accession>
<dbReference type="Gene3D" id="3.30.565.10">
    <property type="entry name" value="Histidine kinase-like ATPase, C-terminal domain"/>
    <property type="match status" value="1"/>
</dbReference>
<organism evidence="5 6">
    <name type="scientific">Vigna unguiculata</name>
    <name type="common">Cowpea</name>
    <dbReference type="NCBI Taxonomy" id="3917"/>
    <lineage>
        <taxon>Eukaryota</taxon>
        <taxon>Viridiplantae</taxon>
        <taxon>Streptophyta</taxon>
        <taxon>Embryophyta</taxon>
        <taxon>Tracheophyta</taxon>
        <taxon>Spermatophyta</taxon>
        <taxon>Magnoliopsida</taxon>
        <taxon>eudicotyledons</taxon>
        <taxon>Gunneridae</taxon>
        <taxon>Pentapetalae</taxon>
        <taxon>rosids</taxon>
        <taxon>fabids</taxon>
        <taxon>Fabales</taxon>
        <taxon>Fabaceae</taxon>
        <taxon>Papilionoideae</taxon>
        <taxon>50 kb inversion clade</taxon>
        <taxon>NPAAA clade</taxon>
        <taxon>indigoferoid/millettioid clade</taxon>
        <taxon>Phaseoleae</taxon>
        <taxon>Vigna</taxon>
    </lineage>
</organism>
<dbReference type="Proteomes" id="UP000501690">
    <property type="component" value="Linkage Group LG1"/>
</dbReference>
<dbReference type="SUPFAM" id="SSF81383">
    <property type="entry name" value="F-box domain"/>
    <property type="match status" value="1"/>
</dbReference>
<name>A0A4D6KPL6_VIGUN</name>
<reference evidence="5 6" key="1">
    <citation type="submission" date="2019-04" db="EMBL/GenBank/DDBJ databases">
        <title>An improved genome assembly and genetic linkage map for asparagus bean, Vigna unguiculata ssp. sesquipedialis.</title>
        <authorList>
            <person name="Xia Q."/>
            <person name="Zhang R."/>
            <person name="Dong Y."/>
        </authorList>
    </citation>
    <scope>NUCLEOTIDE SEQUENCE [LARGE SCALE GENOMIC DNA]</scope>
    <source>
        <tissue evidence="5">Leaf</tissue>
    </source>
</reference>
<dbReference type="AlphaFoldDB" id="A0A4D6KPL6"/>
<dbReference type="InterPro" id="IPR001404">
    <property type="entry name" value="Hsp90_fam"/>
</dbReference>
<dbReference type="InterPro" id="IPR020575">
    <property type="entry name" value="Hsp90_N"/>
</dbReference>